<organism evidence="1 2">
    <name type="scientific">Coemansia erecta</name>
    <dbReference type="NCBI Taxonomy" id="147472"/>
    <lineage>
        <taxon>Eukaryota</taxon>
        <taxon>Fungi</taxon>
        <taxon>Fungi incertae sedis</taxon>
        <taxon>Zoopagomycota</taxon>
        <taxon>Kickxellomycotina</taxon>
        <taxon>Kickxellomycetes</taxon>
        <taxon>Kickxellales</taxon>
        <taxon>Kickxellaceae</taxon>
        <taxon>Coemansia</taxon>
    </lineage>
</organism>
<dbReference type="PANTHER" id="PTHR42107:SF1">
    <property type="entry name" value="WHIM1 DOMAIN-CONTAINING PROTEIN"/>
    <property type="match status" value="1"/>
</dbReference>
<gene>
    <name evidence="1" type="ORF">LPJ53_002957</name>
</gene>
<dbReference type="OrthoDB" id="205403at2759"/>
<evidence type="ECO:0000313" key="2">
    <source>
        <dbReference type="Proteomes" id="UP001149813"/>
    </source>
</evidence>
<reference evidence="1" key="1">
    <citation type="submission" date="2022-07" db="EMBL/GenBank/DDBJ databases">
        <title>Phylogenomic reconstructions and comparative analyses of Kickxellomycotina fungi.</title>
        <authorList>
            <person name="Reynolds N.K."/>
            <person name="Stajich J.E."/>
            <person name="Barry K."/>
            <person name="Grigoriev I.V."/>
            <person name="Crous P."/>
            <person name="Smith M.E."/>
        </authorList>
    </citation>
    <scope>NUCLEOTIDE SEQUENCE</scope>
    <source>
        <strain evidence="1">NBRC 32514</strain>
    </source>
</reference>
<name>A0A9W8CSZ3_9FUNG</name>
<protein>
    <submittedName>
        <fullName evidence="1">Uncharacterized protein</fullName>
    </submittedName>
</protein>
<keyword evidence="2" id="KW-1185">Reference proteome</keyword>
<dbReference type="EMBL" id="JANBOJ010000101">
    <property type="protein sequence ID" value="KAJ1722653.1"/>
    <property type="molecule type" value="Genomic_DNA"/>
</dbReference>
<dbReference type="AlphaFoldDB" id="A0A9W8CSZ3"/>
<evidence type="ECO:0000313" key="1">
    <source>
        <dbReference type="EMBL" id="KAJ1722653.1"/>
    </source>
</evidence>
<comment type="caution">
    <text evidence="1">The sequence shown here is derived from an EMBL/GenBank/DDBJ whole genome shotgun (WGS) entry which is preliminary data.</text>
</comment>
<proteinExistence type="predicted"/>
<sequence>MSPSANSTAGPPNSAYSQANFASIFAVLTTFSSVIPTSIQEPEELDAIMQCTADDTAPLKALALALLAAATDRRNKAALAEEQWSKTCSSLAAGSAVSMLRGLQVPEEAADSLDAFAAQPAAVRVDMLFWLSEIALMTNSAIKALVDREYEAARKPSLKDAASDEKYLRLEPLAELGKQRYWLFGSKTRQLYLETLSQKGKGRLELLASTPEEFAAVVDDLRSQRTHALKDIAETIAEDVIPFLERQAKKRERVERAQQRQALAMANVHLYETRTRKRQRVNYNVDETDAFDF</sequence>
<dbReference type="PANTHER" id="PTHR42107">
    <property type="entry name" value="YALI0D24453P"/>
    <property type="match status" value="1"/>
</dbReference>
<dbReference type="Proteomes" id="UP001149813">
    <property type="component" value="Unassembled WGS sequence"/>
</dbReference>
<accession>A0A9W8CSZ3</accession>